<dbReference type="PROSITE" id="PS50600">
    <property type="entry name" value="ULP_PROTEASE"/>
    <property type="match status" value="1"/>
</dbReference>
<evidence type="ECO:0000256" key="1">
    <source>
        <dbReference type="ARBA" id="ARBA00005234"/>
    </source>
</evidence>
<name>E2BK41_HARSA</name>
<dbReference type="GO" id="GO:0019784">
    <property type="term" value="F:deNEDDylase activity"/>
    <property type="evidence" value="ECO:0007669"/>
    <property type="project" value="InterPro"/>
</dbReference>
<dbReference type="Proteomes" id="UP000008237">
    <property type="component" value="Unassembled WGS sequence"/>
</dbReference>
<evidence type="ECO:0000313" key="7">
    <source>
        <dbReference type="Proteomes" id="UP000008237"/>
    </source>
</evidence>
<organism evidence="7">
    <name type="scientific">Harpegnathos saltator</name>
    <name type="common">Jerdon's jumping ant</name>
    <dbReference type="NCBI Taxonomy" id="610380"/>
    <lineage>
        <taxon>Eukaryota</taxon>
        <taxon>Metazoa</taxon>
        <taxon>Ecdysozoa</taxon>
        <taxon>Arthropoda</taxon>
        <taxon>Hexapoda</taxon>
        <taxon>Insecta</taxon>
        <taxon>Pterygota</taxon>
        <taxon>Neoptera</taxon>
        <taxon>Endopterygota</taxon>
        <taxon>Hymenoptera</taxon>
        <taxon>Apocrita</taxon>
        <taxon>Aculeata</taxon>
        <taxon>Formicoidea</taxon>
        <taxon>Formicidae</taxon>
        <taxon>Ponerinae</taxon>
        <taxon>Ponerini</taxon>
        <taxon>Harpegnathos</taxon>
    </lineage>
</organism>
<keyword evidence="3" id="KW-0378">Hydrolase</keyword>
<keyword evidence="4" id="KW-0788">Thiol protease</keyword>
<dbReference type="STRING" id="610380.E2BK41"/>
<sequence length="227" mass="26099">MTMASTKKEDQVVLSYHDSLLRLSDVNLLKGTHWLNDAIIGFYYEYLTEEYKKYGNTQLLFMNPPLTQLLRMENPINCCVFLDSVNAKNYNFVFFPLNNCDSLGSPGGTHWSLLVYSRIDQMCYHYDSSSSYINTFIASEFTSNVIKYFLGKPKKSYNEIISPPQNNGHDCGLHVLCLTDVISRHILRTSKVTDCDFGAIPEMVRHKRTQLLNLIETLKNTKPIDNE</sequence>
<evidence type="ECO:0000259" key="5">
    <source>
        <dbReference type="PROSITE" id="PS50600"/>
    </source>
</evidence>
<dbReference type="EMBL" id="GL448740">
    <property type="protein sequence ID" value="EFN83949.1"/>
    <property type="molecule type" value="Genomic_DNA"/>
</dbReference>
<gene>
    <name evidence="6" type="ORF">EAI_09619</name>
</gene>
<dbReference type="Gene3D" id="3.40.395.10">
    <property type="entry name" value="Adenoviral Proteinase, Chain A"/>
    <property type="match status" value="1"/>
</dbReference>
<dbReference type="AlphaFoldDB" id="E2BK41"/>
<accession>E2BK41</accession>
<evidence type="ECO:0000313" key="6">
    <source>
        <dbReference type="EMBL" id="EFN83949.1"/>
    </source>
</evidence>
<dbReference type="Pfam" id="PF02902">
    <property type="entry name" value="Peptidase_C48"/>
    <property type="match status" value="1"/>
</dbReference>
<dbReference type="GO" id="GO:0006508">
    <property type="term" value="P:proteolysis"/>
    <property type="evidence" value="ECO:0007669"/>
    <property type="project" value="UniProtKB-KW"/>
</dbReference>
<dbReference type="InterPro" id="IPR038765">
    <property type="entry name" value="Papain-like_cys_pep_sf"/>
</dbReference>
<evidence type="ECO:0000256" key="3">
    <source>
        <dbReference type="ARBA" id="ARBA00022801"/>
    </source>
</evidence>
<dbReference type="GO" id="GO:0000338">
    <property type="term" value="P:protein deneddylation"/>
    <property type="evidence" value="ECO:0007669"/>
    <property type="project" value="TreeGrafter"/>
</dbReference>
<dbReference type="OrthoDB" id="5065855at2759"/>
<evidence type="ECO:0000256" key="2">
    <source>
        <dbReference type="ARBA" id="ARBA00022670"/>
    </source>
</evidence>
<proteinExistence type="inferred from homology"/>
<evidence type="ECO:0000256" key="4">
    <source>
        <dbReference type="ARBA" id="ARBA00022807"/>
    </source>
</evidence>
<dbReference type="SUPFAM" id="SSF54001">
    <property type="entry name" value="Cysteine proteinases"/>
    <property type="match status" value="1"/>
</dbReference>
<keyword evidence="7" id="KW-1185">Reference proteome</keyword>
<dbReference type="InParanoid" id="E2BK41"/>
<reference evidence="6 7" key="1">
    <citation type="journal article" date="2010" name="Science">
        <title>Genomic comparison of the ants Camponotus floridanus and Harpegnathos saltator.</title>
        <authorList>
            <person name="Bonasio R."/>
            <person name="Zhang G."/>
            <person name="Ye C."/>
            <person name="Mutti N.S."/>
            <person name="Fang X."/>
            <person name="Qin N."/>
            <person name="Donahue G."/>
            <person name="Yang P."/>
            <person name="Li Q."/>
            <person name="Li C."/>
            <person name="Zhang P."/>
            <person name="Huang Z."/>
            <person name="Berger S.L."/>
            <person name="Reinberg D."/>
            <person name="Wang J."/>
            <person name="Liebig J."/>
        </authorList>
    </citation>
    <scope>NUCLEOTIDE SEQUENCE [LARGE SCALE GENOMIC DNA]</scope>
    <source>
        <strain evidence="6 7">R22 G/1</strain>
    </source>
</reference>
<dbReference type="InterPro" id="IPR044613">
    <property type="entry name" value="Nep1/2-like"/>
</dbReference>
<dbReference type="PANTHER" id="PTHR46468">
    <property type="entry name" value="SENTRIN-SPECIFIC PROTEASE 8"/>
    <property type="match status" value="1"/>
</dbReference>
<dbReference type="PANTHER" id="PTHR46468:SF1">
    <property type="entry name" value="SENTRIN-SPECIFIC PROTEASE 8"/>
    <property type="match status" value="1"/>
</dbReference>
<dbReference type="OMA" id="LAKFCPM"/>
<dbReference type="GO" id="GO:0008234">
    <property type="term" value="F:cysteine-type peptidase activity"/>
    <property type="evidence" value="ECO:0007669"/>
    <property type="project" value="UniProtKB-KW"/>
</dbReference>
<protein>
    <submittedName>
        <fullName evidence="6">Sentrin-specific protease 8</fullName>
    </submittedName>
</protein>
<comment type="similarity">
    <text evidence="1">Belongs to the peptidase C48 family.</text>
</comment>
<keyword evidence="2 6" id="KW-0645">Protease</keyword>
<feature type="domain" description="Ubiquitin-like protease family profile" evidence="5">
    <location>
        <begin position="19"/>
        <end position="182"/>
    </location>
</feature>
<dbReference type="FunCoup" id="E2BK41">
    <property type="interactions" value="431"/>
</dbReference>
<dbReference type="InterPro" id="IPR003653">
    <property type="entry name" value="Peptidase_C48_C"/>
</dbReference>